<dbReference type="Proteomes" id="UP000019335">
    <property type="component" value="Unassembled WGS sequence"/>
</dbReference>
<keyword evidence="2" id="KW-1185">Reference proteome</keyword>
<evidence type="ECO:0000313" key="2">
    <source>
        <dbReference type="Proteomes" id="UP000019335"/>
    </source>
</evidence>
<evidence type="ECO:0000313" key="1">
    <source>
        <dbReference type="EMBL" id="EWM20714.1"/>
    </source>
</evidence>
<name>W7TIH0_9STRA</name>
<reference evidence="1 2" key="1">
    <citation type="journal article" date="2014" name="Mol. Plant">
        <title>Chromosome Scale Genome Assembly and Transcriptome Profiling of Nannochloropsis gaditana in Nitrogen Depletion.</title>
        <authorList>
            <person name="Corteggiani Carpinelli E."/>
            <person name="Telatin A."/>
            <person name="Vitulo N."/>
            <person name="Forcato C."/>
            <person name="D'Angelo M."/>
            <person name="Schiavon R."/>
            <person name="Vezzi A."/>
            <person name="Giacometti G.M."/>
            <person name="Morosinotto T."/>
            <person name="Valle G."/>
        </authorList>
    </citation>
    <scope>NUCLEOTIDE SEQUENCE [LARGE SCALE GENOMIC DNA]</scope>
    <source>
        <strain evidence="1 2">B-31</strain>
    </source>
</reference>
<dbReference type="AlphaFoldDB" id="W7TIH0"/>
<proteinExistence type="predicted"/>
<organism evidence="1 2">
    <name type="scientific">Nannochloropsis gaditana</name>
    <dbReference type="NCBI Taxonomy" id="72520"/>
    <lineage>
        <taxon>Eukaryota</taxon>
        <taxon>Sar</taxon>
        <taxon>Stramenopiles</taxon>
        <taxon>Ochrophyta</taxon>
        <taxon>Eustigmatophyceae</taxon>
        <taxon>Eustigmatales</taxon>
        <taxon>Monodopsidaceae</taxon>
        <taxon>Nannochloropsis</taxon>
    </lineage>
</organism>
<sequence length="108" mass="12447">MQQEARRLQRHLPDASIVRLEGSGHISLDARVNMTDILMRHPKLFAQPKAQREKDYVRDFVKPSPQYIERYMNIVEQYLGTPSNPSPSRPPCFLPSLLSTLCLQFPSP</sequence>
<accession>W7TIH0</accession>
<gene>
    <name evidence="1" type="ORF">Naga_102008g1</name>
</gene>
<comment type="caution">
    <text evidence="1">The sequence shown here is derived from an EMBL/GenBank/DDBJ whole genome shotgun (WGS) entry which is preliminary data.</text>
</comment>
<protein>
    <submittedName>
        <fullName evidence="1">Uncharacterized protein</fullName>
    </submittedName>
</protein>
<dbReference type="EMBL" id="AZIL01002853">
    <property type="protein sequence ID" value="EWM20714.1"/>
    <property type="molecule type" value="Genomic_DNA"/>
</dbReference>